<keyword evidence="8" id="KW-0732">Signal</keyword>
<dbReference type="GO" id="GO:0005739">
    <property type="term" value="C:mitochondrion"/>
    <property type="evidence" value="ECO:0007669"/>
    <property type="project" value="TreeGrafter"/>
</dbReference>
<feature type="region of interest" description="Disordered" evidence="7">
    <location>
        <begin position="98"/>
        <end position="136"/>
    </location>
</feature>
<evidence type="ECO:0000313" key="11">
    <source>
        <dbReference type="Proteomes" id="UP000324022"/>
    </source>
</evidence>
<dbReference type="GO" id="GO:0016971">
    <property type="term" value="F:flavin-dependent sulfhydryl oxidase activity"/>
    <property type="evidence" value="ECO:0007669"/>
    <property type="project" value="InterPro"/>
</dbReference>
<evidence type="ECO:0000256" key="4">
    <source>
        <dbReference type="ARBA" id="ARBA00023002"/>
    </source>
</evidence>
<evidence type="ECO:0000256" key="6">
    <source>
        <dbReference type="RuleBase" id="RU371123"/>
    </source>
</evidence>
<keyword evidence="4 6" id="KW-0560">Oxidoreductase</keyword>
<evidence type="ECO:0000256" key="7">
    <source>
        <dbReference type="SAM" id="MobiDB-lite"/>
    </source>
</evidence>
<dbReference type="OrthoDB" id="59470at2759"/>
<feature type="compositionally biased region" description="Low complexity" evidence="7">
    <location>
        <begin position="106"/>
        <end position="118"/>
    </location>
</feature>
<evidence type="ECO:0000256" key="3">
    <source>
        <dbReference type="ARBA" id="ARBA00022827"/>
    </source>
</evidence>
<dbReference type="EC" id="1.8.3.2" evidence="6"/>
<feature type="chain" id="PRO_5022767881" description="Sulfhydryl oxidase" evidence="8">
    <location>
        <begin position="28"/>
        <end position="295"/>
    </location>
</feature>
<dbReference type="SUPFAM" id="SSF69000">
    <property type="entry name" value="FAD-dependent thiol oxidase"/>
    <property type="match status" value="1"/>
</dbReference>
<dbReference type="Gene3D" id="1.20.120.310">
    <property type="entry name" value="ERV/ALR sulfhydryl oxidase domain"/>
    <property type="match status" value="1"/>
</dbReference>
<comment type="cofactor">
    <cofactor evidence="1 6">
        <name>FAD</name>
        <dbReference type="ChEBI" id="CHEBI:57692"/>
    </cofactor>
</comment>
<name>A0A5C3E1E5_9BASI</name>
<feature type="signal peptide" evidence="8">
    <location>
        <begin position="1"/>
        <end position="27"/>
    </location>
</feature>
<comment type="catalytic activity">
    <reaction evidence="6">
        <text>2 R'C(R)SH + O2 = R'C(R)S-S(R)CR' + H2O2</text>
        <dbReference type="Rhea" id="RHEA:17357"/>
        <dbReference type="ChEBI" id="CHEBI:15379"/>
        <dbReference type="ChEBI" id="CHEBI:16240"/>
        <dbReference type="ChEBI" id="CHEBI:16520"/>
        <dbReference type="ChEBI" id="CHEBI:17412"/>
        <dbReference type="EC" id="1.8.3.2"/>
    </reaction>
</comment>
<dbReference type="FunFam" id="1.20.120.310:FF:000002">
    <property type="entry name" value="Sulfhydryl oxidase"/>
    <property type="match status" value="1"/>
</dbReference>
<dbReference type="InterPro" id="IPR036774">
    <property type="entry name" value="ERV/ALR_sulphydryl_oxid_sf"/>
</dbReference>
<dbReference type="InterPro" id="IPR039799">
    <property type="entry name" value="ALR/ERV"/>
</dbReference>
<dbReference type="AlphaFoldDB" id="A0A5C3E1E5"/>
<keyword evidence="2 6" id="KW-0285">Flavoprotein</keyword>
<evidence type="ECO:0000256" key="5">
    <source>
        <dbReference type="ARBA" id="ARBA00023157"/>
    </source>
</evidence>
<dbReference type="Proteomes" id="UP000324022">
    <property type="component" value="Unassembled WGS sequence"/>
</dbReference>
<evidence type="ECO:0000256" key="8">
    <source>
        <dbReference type="SAM" id="SignalP"/>
    </source>
</evidence>
<dbReference type="Pfam" id="PF04777">
    <property type="entry name" value="Evr1_Alr"/>
    <property type="match status" value="1"/>
</dbReference>
<feature type="domain" description="ERV/ALR sulfhydryl oxidase" evidence="9">
    <location>
        <begin position="152"/>
        <end position="252"/>
    </location>
</feature>
<gene>
    <name evidence="10" type="ORF">UTRI_01999</name>
</gene>
<dbReference type="EMBL" id="OOIN01000005">
    <property type="protein sequence ID" value="SPO23321.1"/>
    <property type="molecule type" value="Genomic_DNA"/>
</dbReference>
<keyword evidence="11" id="KW-1185">Reference proteome</keyword>
<dbReference type="PROSITE" id="PS51324">
    <property type="entry name" value="ERV_ALR"/>
    <property type="match status" value="1"/>
</dbReference>
<dbReference type="GO" id="GO:0050660">
    <property type="term" value="F:flavin adenine dinucleotide binding"/>
    <property type="evidence" value="ECO:0007669"/>
    <property type="project" value="TreeGrafter"/>
</dbReference>
<evidence type="ECO:0000256" key="1">
    <source>
        <dbReference type="ARBA" id="ARBA00001974"/>
    </source>
</evidence>
<organism evidence="10 11">
    <name type="scientific">Ustilago trichophora</name>
    <dbReference type="NCBI Taxonomy" id="86804"/>
    <lineage>
        <taxon>Eukaryota</taxon>
        <taxon>Fungi</taxon>
        <taxon>Dikarya</taxon>
        <taxon>Basidiomycota</taxon>
        <taxon>Ustilaginomycotina</taxon>
        <taxon>Ustilaginomycetes</taxon>
        <taxon>Ustilaginales</taxon>
        <taxon>Ustilaginaceae</taxon>
        <taxon>Ustilago</taxon>
    </lineage>
</organism>
<evidence type="ECO:0000313" key="10">
    <source>
        <dbReference type="EMBL" id="SPO23321.1"/>
    </source>
</evidence>
<keyword evidence="3 6" id="KW-0274">FAD</keyword>
<dbReference type="PANTHER" id="PTHR12645">
    <property type="entry name" value="ALR/ERV"/>
    <property type="match status" value="1"/>
</dbReference>
<dbReference type="PANTHER" id="PTHR12645:SF1">
    <property type="entry name" value="FAD-LINKED SULFHYDRYL OXIDASE ERV2"/>
    <property type="match status" value="1"/>
</dbReference>
<keyword evidence="5" id="KW-1015">Disulfide bond</keyword>
<evidence type="ECO:0000259" key="9">
    <source>
        <dbReference type="PROSITE" id="PS51324"/>
    </source>
</evidence>
<proteinExistence type="predicted"/>
<protein>
    <recommendedName>
        <fullName evidence="6">Sulfhydryl oxidase</fullName>
        <ecNumber evidence="6">1.8.3.2</ecNumber>
    </recommendedName>
</protein>
<reference evidence="10 11" key="1">
    <citation type="submission" date="2018-03" db="EMBL/GenBank/DDBJ databases">
        <authorList>
            <person name="Guldener U."/>
        </authorList>
    </citation>
    <scope>NUCLEOTIDE SEQUENCE [LARGE SCALE GENOMIC DNA]</scope>
    <source>
        <strain evidence="10 11">NBRC100155</strain>
    </source>
</reference>
<dbReference type="InterPro" id="IPR017905">
    <property type="entry name" value="ERV/ALR_sulphydryl_oxidase"/>
</dbReference>
<sequence length="295" mass="31641">MVSRFFQLVLLAGMILLIPSFLYLSHPATPTLIDPATGLAYSSDSLLKGQPSNDLAQVSQGKGVNQSHLWNGWNWHDASANVNKGVHKVEDQVKGLIDHWRPTPNPTSSSDPSAATVDPKVKPLSSAKAATTPAPGKDIERVEGVIMPKMGNATAKAALGRSTWHFLHTMTLRFPDNPTPTESETLRSFFTNFAQLYPCGECARHFQQLIKELPPQVGSRKGASLWLCTVHNEVNKSLGKEEFPCDKLDESYDCGCGDDPNVAKNGTSTATTSGSTAAAAAAAATTTHKDVTPFA</sequence>
<evidence type="ECO:0000256" key="2">
    <source>
        <dbReference type="ARBA" id="ARBA00022630"/>
    </source>
</evidence>
<accession>A0A5C3E1E5</accession>